<name>A0A0B2UMZ6_9MICR</name>
<protein>
    <submittedName>
        <fullName evidence="2">Uncharacterized protein</fullName>
    </submittedName>
</protein>
<comment type="caution">
    <text evidence="2">The sequence shown here is derived from an EMBL/GenBank/DDBJ whole genome shotgun (WGS) entry which is preliminary data.</text>
</comment>
<evidence type="ECO:0000313" key="2">
    <source>
        <dbReference type="EMBL" id="KHN70437.1"/>
    </source>
</evidence>
<dbReference type="HOGENOM" id="CLU_267636_0_0_1"/>
<dbReference type="EMBL" id="JOKQ01000001">
    <property type="protein sequence ID" value="KHN70437.1"/>
    <property type="molecule type" value="Genomic_DNA"/>
</dbReference>
<keyword evidence="1" id="KW-1133">Transmembrane helix</keyword>
<evidence type="ECO:0000256" key="1">
    <source>
        <dbReference type="SAM" id="Phobius"/>
    </source>
</evidence>
<dbReference type="InParanoid" id="A0A0B2UMZ6"/>
<organism evidence="2 3">
    <name type="scientific">Ordospora colligata OC4</name>
    <dbReference type="NCBI Taxonomy" id="1354746"/>
    <lineage>
        <taxon>Eukaryota</taxon>
        <taxon>Fungi</taxon>
        <taxon>Fungi incertae sedis</taxon>
        <taxon>Microsporidia</taxon>
        <taxon>Ordosporidae</taxon>
        <taxon>Ordospora</taxon>
    </lineage>
</organism>
<evidence type="ECO:0000313" key="3">
    <source>
        <dbReference type="Proteomes" id="UP000031056"/>
    </source>
</evidence>
<dbReference type="VEuPathDB" id="MicrosporidiaDB:M896_010900"/>
<gene>
    <name evidence="2" type="ORF">M896_010900</name>
</gene>
<keyword evidence="1" id="KW-0472">Membrane</keyword>
<accession>A0A0B2UMZ6</accession>
<reference evidence="2 3" key="1">
    <citation type="journal article" date="2014" name="MBio">
        <title>The Ordospora colligata genome; evolution of extreme reduction in microsporidia and host-to-parasite horizontal gene transfer.</title>
        <authorList>
            <person name="Pombert J.-F."/>
            <person name="Haag K.L."/>
            <person name="Beidas S."/>
            <person name="Ebert D."/>
            <person name="Keeling P.J."/>
        </authorList>
    </citation>
    <scope>NUCLEOTIDE SEQUENCE [LARGE SCALE GENOMIC DNA]</scope>
    <source>
        <strain evidence="2 3">OC4</strain>
    </source>
</reference>
<keyword evidence="1" id="KW-0812">Transmembrane</keyword>
<dbReference type="Proteomes" id="UP000031056">
    <property type="component" value="Unassembled WGS sequence"/>
</dbReference>
<dbReference type="OrthoDB" id="2190965at2759"/>
<dbReference type="RefSeq" id="XP_014564479.1">
    <property type="nucleotide sequence ID" value="XM_014708993.1"/>
</dbReference>
<keyword evidence="3" id="KW-1185">Reference proteome</keyword>
<dbReference type="GeneID" id="26260933"/>
<sequence length="1312" mass="150602">MLVCKLEEFPSLKAPYINNNRFRRKKRRLILYSLYVFSVLVIYRLLMTSYWLYSLDIDSLSLNKIVYDTRMWTKIDVDVLLANSRSPIDVNFTNIQISLVSVDQDEERLLLTLIVPAVSLKKGKNVVFNGSIYIDKIDKKNLGMAILCTKFALKVDSRLYPRICFIRFPFKRSLSFSLDSPASKSRRRIELEKVHFETSENRLLVYLFVNNTRLMVPKFIAIRSQGICILLGTKTSLVRVSIGYIDLHDSFFENPLRIEFHVTRSAHKWVKNNIIAALKGRETGFRVDSIKFFSPFVLGIDPLDVGLTFGINAGEDTDYDVVLTRKAKPQKPWKPAPTSSVTILFDEDQCINLKMAKKKIPLVSNDTEISMSNTGTTFIMLLNRKHLISFNSSIDDAEGCVVLKLNPENMHMLNLVNGLISTVKAPGIDIVMNCSNILGLVLNDIKVSFGFNGRMRLRLGRYKLIDRKPTGENNAFDIEHCIYNLNEEMVVDTILKFNSISDCYTNEYVRLVHSGAVYCMKDLDIGVKISIEAFEAWYVACGPLSRCLYGRVLIRTQISDSFEKILEHFEKHSKQSNEGKNNELRSIMELLENRRSSKESGMKMDSKYRTIAEPDEGNTDIEYEQRAANNTIEAKIEGGLDDSTDDEQYDDVSYEEERGGFIGNVNVRHDNTKPKESGKYFFDVDINDGRIDVEKGLCFRNEIQIANTSIGICSKSSLMKMNGMSQQELMDIAPVKLNFNSIQICCVWRGSLGVWLERSKPIEIGVTILNLKEAMQLMNGELVIVMNEDDKTLRNIKTLMNAYMSINKEKEKYKMKSKEGIDASISIKKRNEKDSVDTYEIDCIMCVPKKVIGYIGLIDVPSIEVKLVKNIIEYDDVNGHILSIKVYTKPDSGDEYKRNVEYGIQLCVSAVEEHHDPIRMILMINGNECEDAIFMPEEYKKMMEDMTMLFGKKEVGNRNRKKTIVKIESINEFGVEGLVNGFCIDRNKWFIRINDERMKEFVFCRLPNIFLNSPAFSMVPSGVRMVFRVDKDVINACVKSKKKNPWKETGRGTKVEFDRGLKNGHKIFEFCFSDIECSEAIRYDFSSLNVLRLDGRKMLKCEDYHNPFVGTNEYKNWNASLMIAGSFNAWNEGILNVHDVWCEMPFVSFISRLMPKRNNTNKTEKNYAGMYTKFGLPFEIYIDSNLIFEINIVSKRNDKVLLSTALRKSRHETNSLFVVTTIPPGSYILDMNHLRHLLDTLFGSGRNNTIIQDVTINVFVNKRKCSRFNNRIEIDGKEIKKKDVMKAIVFILDKRAVGISDMALNRYLKKLD</sequence>
<feature type="transmembrane region" description="Helical" evidence="1">
    <location>
        <begin position="29"/>
        <end position="53"/>
    </location>
</feature>
<proteinExistence type="predicted"/>